<keyword evidence="3" id="KW-1185">Reference proteome</keyword>
<dbReference type="CDD" id="cd06260">
    <property type="entry name" value="DUF820-like"/>
    <property type="match status" value="1"/>
</dbReference>
<comment type="caution">
    <text evidence="2">The sequence shown here is derived from an EMBL/GenBank/DDBJ whole genome shotgun (WGS) entry which is preliminary data.</text>
</comment>
<name>A0A1L9QU22_9CYAN</name>
<dbReference type="STRING" id="1925591.BI308_08185"/>
<sequence>MPLTLQLQQLDIPPGQRLLIHDLNWEEFEQFLIELGEKRASRIAYSHPTLEIRMPLAKHERAKSFIGDMVKILLEELEIDFECFGSTTFKRKKMGFGLEPDDCFYIDHHQQMIGKDRIDLAIDPPPDSAIEVDVTSKTQTDAYLRLGVPELWIYGENELKMYVLEDGEYKPIEQSKSFPEFPIADWVKEGLKRSYEIGRSPALREFRQQIRLLENSNDLNSLASNSIAMLT</sequence>
<accession>A0A1L9QU22</accession>
<dbReference type="PANTHER" id="PTHR47152:SF1">
    <property type="entry name" value="SLL1186 PROTEIN"/>
    <property type="match status" value="1"/>
</dbReference>
<proteinExistence type="predicted"/>
<gene>
    <name evidence="2" type="ORF">BI308_08185</name>
</gene>
<protein>
    <recommendedName>
        <fullName evidence="1">Putative restriction endonuclease domain-containing protein</fullName>
    </recommendedName>
</protein>
<dbReference type="InterPro" id="IPR012296">
    <property type="entry name" value="Nuclease_put_TT1808"/>
</dbReference>
<evidence type="ECO:0000259" key="1">
    <source>
        <dbReference type="Pfam" id="PF05685"/>
    </source>
</evidence>
<organism evidence="2 3">
    <name type="scientific">Roseofilum reptotaenium AO1-A</name>
    <dbReference type="NCBI Taxonomy" id="1925591"/>
    <lineage>
        <taxon>Bacteria</taxon>
        <taxon>Bacillati</taxon>
        <taxon>Cyanobacteriota</taxon>
        <taxon>Cyanophyceae</taxon>
        <taxon>Desertifilales</taxon>
        <taxon>Desertifilaceae</taxon>
        <taxon>Roseofilum</taxon>
    </lineage>
</organism>
<dbReference type="EMBL" id="MLAW01000010">
    <property type="protein sequence ID" value="OJJ26149.1"/>
    <property type="molecule type" value="Genomic_DNA"/>
</dbReference>
<reference evidence="2" key="1">
    <citation type="submission" date="2016-10" db="EMBL/GenBank/DDBJ databases">
        <title>CRISPR-Cas defence system in Roseofilum reptotaenium: evidence of a bacteriophage-cyanobacterium arms race in the coral black band disease.</title>
        <authorList>
            <person name="Buerger P."/>
            <person name="Wood-Charlson E.M."/>
            <person name="Weynberg K.D."/>
            <person name="Willis B."/>
            <person name="Van Oppen M.J."/>
        </authorList>
    </citation>
    <scope>NUCLEOTIDE SEQUENCE [LARGE SCALE GENOMIC DNA]</scope>
    <source>
        <strain evidence="2">AO1-A</strain>
    </source>
</reference>
<evidence type="ECO:0000313" key="2">
    <source>
        <dbReference type="EMBL" id="OJJ26149.1"/>
    </source>
</evidence>
<feature type="domain" description="Putative restriction endonuclease" evidence="1">
    <location>
        <begin position="25"/>
        <end position="176"/>
    </location>
</feature>
<dbReference type="Proteomes" id="UP000183940">
    <property type="component" value="Unassembled WGS sequence"/>
</dbReference>
<evidence type="ECO:0000313" key="3">
    <source>
        <dbReference type="Proteomes" id="UP000183940"/>
    </source>
</evidence>
<dbReference type="Pfam" id="PF05685">
    <property type="entry name" value="Uma2"/>
    <property type="match status" value="1"/>
</dbReference>
<dbReference type="InterPro" id="IPR008538">
    <property type="entry name" value="Uma2"/>
</dbReference>
<dbReference type="Gene3D" id="3.90.1570.10">
    <property type="entry name" value="tt1808, chain A"/>
    <property type="match status" value="1"/>
</dbReference>
<dbReference type="AlphaFoldDB" id="A0A1L9QU22"/>
<dbReference type="PANTHER" id="PTHR47152">
    <property type="entry name" value="SLR2084 PROTEIN-RELATED"/>
    <property type="match status" value="1"/>
</dbReference>